<keyword evidence="2" id="KW-0274">FAD</keyword>
<gene>
    <name evidence="3" type="ORF">DJ018_13495</name>
</gene>
<comment type="caution">
    <text evidence="3">The sequence shown here is derived from an EMBL/GenBank/DDBJ whole genome shotgun (WGS) entry which is preliminary data.</text>
</comment>
<dbReference type="Gene3D" id="3.50.50.60">
    <property type="entry name" value="FAD/NAD(P)-binding domain"/>
    <property type="match status" value="1"/>
</dbReference>
<dbReference type="AlphaFoldDB" id="A0A328ABJ0"/>
<dbReference type="Proteomes" id="UP000249725">
    <property type="component" value="Unassembled WGS sequence"/>
</dbReference>
<accession>A0A328ABJ0</accession>
<feature type="binding site" evidence="2">
    <location>
        <position position="186"/>
    </location>
    <ligand>
        <name>FAD</name>
        <dbReference type="ChEBI" id="CHEBI:57692"/>
    </ligand>
</feature>
<feature type="binding site" evidence="2">
    <location>
        <position position="343"/>
    </location>
    <ligand>
        <name>L-tryptophan</name>
        <dbReference type="ChEBI" id="CHEBI:57912"/>
    </ligand>
</feature>
<feature type="active site" evidence="1">
    <location>
        <position position="79"/>
    </location>
</feature>
<feature type="binding site" evidence="2">
    <location>
        <position position="347"/>
    </location>
    <ligand>
        <name>FAD</name>
        <dbReference type="ChEBI" id="CHEBI:57692"/>
    </ligand>
</feature>
<dbReference type="InterPro" id="IPR036188">
    <property type="entry name" value="FAD/NAD-bd_sf"/>
</dbReference>
<keyword evidence="4" id="KW-1185">Reference proteome</keyword>
<protein>
    <submittedName>
        <fullName evidence="3">Tryptophan halogenase</fullName>
    </submittedName>
</protein>
<dbReference type="PANTHER" id="PTHR43747">
    <property type="entry name" value="FAD-BINDING PROTEIN"/>
    <property type="match status" value="1"/>
</dbReference>
<feature type="binding site" evidence="2">
    <location>
        <position position="334"/>
    </location>
    <ligand>
        <name>FAD</name>
        <dbReference type="ChEBI" id="CHEBI:57692"/>
    </ligand>
</feature>
<keyword evidence="2" id="KW-0547">Nucleotide-binding</keyword>
<evidence type="ECO:0000256" key="1">
    <source>
        <dbReference type="PIRSR" id="PIRSR011396-1"/>
    </source>
</evidence>
<dbReference type="InterPro" id="IPR006905">
    <property type="entry name" value="Flavin_halogenase"/>
</dbReference>
<keyword evidence="2" id="KW-0285">Flavoprotein</keyword>
<evidence type="ECO:0000313" key="3">
    <source>
        <dbReference type="EMBL" id="RAK52163.1"/>
    </source>
</evidence>
<dbReference type="GO" id="GO:0000166">
    <property type="term" value="F:nucleotide binding"/>
    <property type="evidence" value="ECO:0007669"/>
    <property type="project" value="UniProtKB-KW"/>
</dbReference>
<dbReference type="PIRSF" id="PIRSF011396">
    <property type="entry name" value="Trp_halogenase"/>
    <property type="match status" value="1"/>
</dbReference>
<dbReference type="GO" id="GO:0004497">
    <property type="term" value="F:monooxygenase activity"/>
    <property type="evidence" value="ECO:0007669"/>
    <property type="project" value="InterPro"/>
</dbReference>
<dbReference type="InterPro" id="IPR050816">
    <property type="entry name" value="Flavin-dep_Halogenase_NPB"/>
</dbReference>
<dbReference type="EMBL" id="QFYR01000003">
    <property type="protein sequence ID" value="RAK52163.1"/>
    <property type="molecule type" value="Genomic_DNA"/>
</dbReference>
<dbReference type="SUPFAM" id="SSF51905">
    <property type="entry name" value="FAD/NAD(P)-binding domain"/>
    <property type="match status" value="1"/>
</dbReference>
<evidence type="ECO:0000313" key="4">
    <source>
        <dbReference type="Proteomes" id="UP000249725"/>
    </source>
</evidence>
<dbReference type="InterPro" id="IPR033856">
    <property type="entry name" value="Trp_halogen"/>
</dbReference>
<feature type="binding site" evidence="2">
    <location>
        <begin position="14"/>
        <end position="17"/>
    </location>
    <ligand>
        <name>FAD</name>
        <dbReference type="ChEBI" id="CHEBI:57692"/>
    </ligand>
</feature>
<dbReference type="PANTHER" id="PTHR43747:SF4">
    <property type="entry name" value="FLAVIN-DEPENDENT TRYPTOPHAN HALOGENASE"/>
    <property type="match status" value="1"/>
</dbReference>
<reference evidence="4" key="1">
    <citation type="submission" date="2018-05" db="EMBL/GenBank/DDBJ databases">
        <authorList>
            <person name="Li X."/>
        </authorList>
    </citation>
    <scope>NUCLEOTIDE SEQUENCE [LARGE SCALE GENOMIC DNA]</scope>
    <source>
        <strain evidence="4">YIM 73061</strain>
    </source>
</reference>
<dbReference type="OrthoDB" id="5695497at2"/>
<evidence type="ECO:0000256" key="2">
    <source>
        <dbReference type="PIRSR" id="PIRSR011396-2"/>
    </source>
</evidence>
<dbReference type="Pfam" id="PF04820">
    <property type="entry name" value="Trp_halogenase"/>
    <property type="match status" value="1"/>
</dbReference>
<sequence length="500" mass="55332">MPDSTVRTVVIVGGGTAGWMTAAAIAQALGPHVAIRLVESSEIGTVGVGEATIPHIRAFNAKLGLDEAEFMRSTQATFKLGIEFRDWGRPGDSYIHPFGAFGPDLGEIGFHQHWLRLRAEGLETSIEAFSAPIVISRLGRFAHPSADPRALLSTFSYAYHFDAGLYAAFLRRYAEERGVQRTDARVADVRLRGADGFIDAIVLDTGEQVSGDLFVDCSGFRGLLIEQALKAGYESWAHWLPCDRAVAAPCHAQEPATPLTRSTALDAGWAWRIPLQHRVGNGYVYCSDFISDEEAEATLLSRLESEPLADPRRLRFQAGRRRKQWSRNCVAIGLSSGFLEPLESTSIYLIQAAIGHLISLFPDGSWDPVDETEFNRLMELELERVRDFLILHYRATQRPGAFWDARRQMAIPDSLAYKLALFEERGAVVRYKDGLFQEPSWLAVYFGQHVSPTGFNPLSAGLPAEALRREFAGIEQAIRRQAEALQPHESYVAQLCAVGA</sequence>
<name>A0A328ABJ0_9CAUL</name>
<organism evidence="3 4">
    <name type="scientific">Phenylobacterium deserti</name>
    <dbReference type="NCBI Taxonomy" id="1914756"/>
    <lineage>
        <taxon>Bacteria</taxon>
        <taxon>Pseudomonadati</taxon>
        <taxon>Pseudomonadota</taxon>
        <taxon>Alphaproteobacteria</taxon>
        <taxon>Caulobacterales</taxon>
        <taxon>Caulobacteraceae</taxon>
        <taxon>Phenylobacterium</taxon>
    </lineage>
</organism>
<feature type="binding site" evidence="2">
    <location>
        <position position="79"/>
    </location>
    <ligand>
        <name>7-chloro-L-tryptophan</name>
        <dbReference type="ChEBI" id="CHEBI:58713"/>
    </ligand>
</feature>
<dbReference type="RefSeq" id="WP_111515487.1">
    <property type="nucleotide sequence ID" value="NZ_QFYR01000003.1"/>
</dbReference>
<proteinExistence type="predicted"/>